<dbReference type="Proteomes" id="UP000824123">
    <property type="component" value="Unassembled WGS sequence"/>
</dbReference>
<dbReference type="InterPro" id="IPR011005">
    <property type="entry name" value="Dihydropteroate_synth-like_sf"/>
</dbReference>
<dbReference type="GO" id="GO:0046429">
    <property type="term" value="F:4-hydroxy-3-methylbut-2-en-1-yl diphosphate synthase activity (ferredoxin)"/>
    <property type="evidence" value="ECO:0007669"/>
    <property type="project" value="UniProtKB-UniRule"/>
</dbReference>
<feature type="binding site" evidence="7">
    <location>
        <position position="295"/>
    </location>
    <ligand>
        <name>[4Fe-4S] cluster</name>
        <dbReference type="ChEBI" id="CHEBI:49883"/>
    </ligand>
</feature>
<evidence type="ECO:0000313" key="10">
    <source>
        <dbReference type="EMBL" id="HIU46884.1"/>
    </source>
</evidence>
<gene>
    <name evidence="7 10" type="primary">ispG</name>
    <name evidence="10" type="synonym">gcpE</name>
    <name evidence="10" type="ORF">IAC59_06460</name>
</gene>
<comment type="similarity">
    <text evidence="7">Belongs to the IspG family.</text>
</comment>
<evidence type="ECO:0000256" key="4">
    <source>
        <dbReference type="ARBA" id="ARBA00023004"/>
    </source>
</evidence>
<dbReference type="EMBL" id="DVNK01000039">
    <property type="protein sequence ID" value="HIU46884.1"/>
    <property type="molecule type" value="Genomic_DNA"/>
</dbReference>
<dbReference type="Gene3D" id="3.20.20.20">
    <property type="entry name" value="Dihydropteroate synthase-like"/>
    <property type="match status" value="1"/>
</dbReference>
<dbReference type="NCBIfam" id="NF001540">
    <property type="entry name" value="PRK00366.1"/>
    <property type="match status" value="1"/>
</dbReference>
<evidence type="ECO:0000256" key="6">
    <source>
        <dbReference type="ARBA" id="ARBA00023229"/>
    </source>
</evidence>
<dbReference type="InterPro" id="IPR004588">
    <property type="entry name" value="IspG_bac-typ"/>
</dbReference>
<protein>
    <recommendedName>
        <fullName evidence="7">4-hydroxy-3-methylbut-2-en-1-yl diphosphate synthase (flavodoxin)</fullName>
        <ecNumber evidence="7">1.17.7.3</ecNumber>
    </recommendedName>
    <alternativeName>
        <fullName evidence="7">1-hydroxy-2-methyl-2-(E)-butenyl 4-diphosphate synthase</fullName>
    </alternativeName>
</protein>
<dbReference type="FunFam" id="3.20.20.20:FF:000001">
    <property type="entry name" value="4-hydroxy-3-methylbut-2-en-1-yl diphosphate synthase (flavodoxin)"/>
    <property type="match status" value="1"/>
</dbReference>
<dbReference type="PANTHER" id="PTHR30454">
    <property type="entry name" value="4-HYDROXY-3-METHYLBUT-2-EN-1-YL DIPHOSPHATE SYNTHASE"/>
    <property type="match status" value="1"/>
</dbReference>
<evidence type="ECO:0000256" key="5">
    <source>
        <dbReference type="ARBA" id="ARBA00023014"/>
    </source>
</evidence>
<dbReference type="HAMAP" id="MF_00159">
    <property type="entry name" value="IspG"/>
    <property type="match status" value="1"/>
</dbReference>
<comment type="caution">
    <text evidence="10">The sequence shown here is derived from an EMBL/GenBank/DDBJ whole genome shotgun (WGS) entry which is preliminary data.</text>
</comment>
<dbReference type="InterPro" id="IPR016425">
    <property type="entry name" value="IspG_bac"/>
</dbReference>
<keyword evidence="4 7" id="KW-0408">Iron</keyword>
<accession>A0A9D1LRV4</accession>
<feature type="domain" description="IspG C-terminal" evidence="9">
    <location>
        <begin position="256"/>
        <end position="333"/>
    </location>
</feature>
<dbReference type="InterPro" id="IPR058579">
    <property type="entry name" value="IspG_C"/>
</dbReference>
<dbReference type="AlphaFoldDB" id="A0A9D1LRV4"/>
<dbReference type="EC" id="1.17.7.3" evidence="7"/>
<evidence type="ECO:0000256" key="7">
    <source>
        <dbReference type="HAMAP-Rule" id="MF_00159"/>
    </source>
</evidence>
<dbReference type="Gene3D" id="3.30.413.10">
    <property type="entry name" value="Sulfite Reductase Hemoprotein, domain 1"/>
    <property type="match status" value="1"/>
</dbReference>
<comment type="cofactor">
    <cofactor evidence="7">
        <name>[4Fe-4S] cluster</name>
        <dbReference type="ChEBI" id="CHEBI:49883"/>
    </cofactor>
    <text evidence="7">Binds 1 [4Fe-4S] cluster.</text>
</comment>
<name>A0A9D1LRV4_9FIRM</name>
<comment type="catalytic activity">
    <reaction evidence="7">
        <text>(2E)-4-hydroxy-3-methylbut-2-enyl diphosphate + oxidized [flavodoxin] + H2O + 2 H(+) = 2-C-methyl-D-erythritol 2,4-cyclic diphosphate + reduced [flavodoxin]</text>
        <dbReference type="Rhea" id="RHEA:43604"/>
        <dbReference type="Rhea" id="RHEA-COMP:10622"/>
        <dbReference type="Rhea" id="RHEA-COMP:10623"/>
        <dbReference type="ChEBI" id="CHEBI:15377"/>
        <dbReference type="ChEBI" id="CHEBI:15378"/>
        <dbReference type="ChEBI" id="CHEBI:57618"/>
        <dbReference type="ChEBI" id="CHEBI:58210"/>
        <dbReference type="ChEBI" id="CHEBI:58483"/>
        <dbReference type="ChEBI" id="CHEBI:128753"/>
        <dbReference type="EC" id="1.17.7.3"/>
    </reaction>
</comment>
<keyword evidence="1 7" id="KW-0004">4Fe-4S</keyword>
<feature type="binding site" evidence="7">
    <location>
        <position position="260"/>
    </location>
    <ligand>
        <name>[4Fe-4S] cluster</name>
        <dbReference type="ChEBI" id="CHEBI:49883"/>
    </ligand>
</feature>
<evidence type="ECO:0000256" key="3">
    <source>
        <dbReference type="ARBA" id="ARBA00023002"/>
    </source>
</evidence>
<evidence type="ECO:0000256" key="1">
    <source>
        <dbReference type="ARBA" id="ARBA00022485"/>
    </source>
</evidence>
<evidence type="ECO:0000259" key="8">
    <source>
        <dbReference type="Pfam" id="PF04551"/>
    </source>
</evidence>
<evidence type="ECO:0000256" key="2">
    <source>
        <dbReference type="ARBA" id="ARBA00022723"/>
    </source>
</evidence>
<dbReference type="GO" id="GO:0141197">
    <property type="term" value="F:4-hydroxy-3-methylbut-2-enyl-diphosphate synthase activity (flavodoxin)"/>
    <property type="evidence" value="ECO:0007669"/>
    <property type="project" value="UniProtKB-EC"/>
</dbReference>
<reference evidence="10" key="2">
    <citation type="journal article" date="2021" name="PeerJ">
        <title>Extensive microbial diversity within the chicken gut microbiome revealed by metagenomics and culture.</title>
        <authorList>
            <person name="Gilroy R."/>
            <person name="Ravi A."/>
            <person name="Getino M."/>
            <person name="Pursley I."/>
            <person name="Horton D.L."/>
            <person name="Alikhan N.F."/>
            <person name="Baker D."/>
            <person name="Gharbi K."/>
            <person name="Hall N."/>
            <person name="Watson M."/>
            <person name="Adriaenssens E.M."/>
            <person name="Foster-Nyarko E."/>
            <person name="Jarju S."/>
            <person name="Secka A."/>
            <person name="Antonio M."/>
            <person name="Oren A."/>
            <person name="Chaudhuri R.R."/>
            <person name="La Ragione R."/>
            <person name="Hildebrand F."/>
            <person name="Pallen M.J."/>
        </authorList>
    </citation>
    <scope>NUCLEOTIDE SEQUENCE</scope>
    <source>
        <strain evidence="10">ChiSxjej2B14-8506</strain>
    </source>
</reference>
<dbReference type="NCBIfam" id="TIGR00612">
    <property type="entry name" value="ispG_gcpE"/>
    <property type="match status" value="1"/>
</dbReference>
<feature type="binding site" evidence="7">
    <location>
        <position position="302"/>
    </location>
    <ligand>
        <name>[4Fe-4S] cluster</name>
        <dbReference type="ChEBI" id="CHEBI:49883"/>
    </ligand>
</feature>
<dbReference type="PANTHER" id="PTHR30454:SF0">
    <property type="entry name" value="4-HYDROXY-3-METHYLBUT-2-EN-1-YL DIPHOSPHATE SYNTHASE (FERREDOXIN), CHLOROPLASTIC"/>
    <property type="match status" value="1"/>
</dbReference>
<dbReference type="SUPFAM" id="SSF56014">
    <property type="entry name" value="Nitrite and sulphite reductase 4Fe-4S domain-like"/>
    <property type="match status" value="1"/>
</dbReference>
<evidence type="ECO:0000313" key="11">
    <source>
        <dbReference type="Proteomes" id="UP000824123"/>
    </source>
</evidence>
<proteinExistence type="inferred from homology"/>
<comment type="pathway">
    <text evidence="7">Isoprenoid biosynthesis; isopentenyl diphosphate biosynthesis via DXP pathway; isopentenyl diphosphate from 1-deoxy-D-xylulose 5-phosphate: step 5/6.</text>
</comment>
<keyword evidence="3 7" id="KW-0560">Oxidoreductase</keyword>
<sequence>MSGKYVMVGKVKLGGGAPVSIQSMTNTDTRDRYKTLEQINALYEAGCQIARVAVHDEACVKAVRFLVDRSPIPLVADIHFDYRLAIGAIENGIAKVRINPGNIGSQENVRKLADCLKQHHVPVRIGVNSGSIEKEILQKYGASAQGMVESALKHASYLEKEGFDDIVLSLKSSDVRTTVESYRLAHKLCDYPLHVGVTEAGLPADGIVKSAIGIGALLLDGIGDTIRVSLTANPVEEIAAAKQILRAIGQLEDSVEVISCPTCGRTRIDVAEIARRVFDGTRHIKRPLKVAVMGCVVNGPGEARNADIGIAGGSGCGALFRKGERPVKVEGDLAQILLDAIEAEVGNQP</sequence>
<feature type="domain" description="IspG TIM-barrel" evidence="8">
    <location>
        <begin position="4"/>
        <end position="241"/>
    </location>
</feature>
<organism evidence="10 11">
    <name type="scientific">Candidatus Fimadaptatus faecigallinarum</name>
    <dbReference type="NCBI Taxonomy" id="2840814"/>
    <lineage>
        <taxon>Bacteria</taxon>
        <taxon>Bacillati</taxon>
        <taxon>Bacillota</taxon>
        <taxon>Clostridia</taxon>
        <taxon>Eubacteriales</taxon>
        <taxon>Candidatus Fimadaptatus</taxon>
    </lineage>
</organism>
<feature type="binding site" evidence="7">
    <location>
        <position position="263"/>
    </location>
    <ligand>
        <name>[4Fe-4S] cluster</name>
        <dbReference type="ChEBI" id="CHEBI:49883"/>
    </ligand>
</feature>
<comment type="function">
    <text evidence="7">Converts 2C-methyl-D-erythritol 2,4-cyclodiphosphate (ME-2,4cPP) into 1-hydroxy-2-methyl-2-(E)-butenyl 4-diphosphate.</text>
</comment>
<dbReference type="Pfam" id="PF26540">
    <property type="entry name" value="GcpE_C"/>
    <property type="match status" value="1"/>
</dbReference>
<reference evidence="10" key="1">
    <citation type="submission" date="2020-10" db="EMBL/GenBank/DDBJ databases">
        <authorList>
            <person name="Gilroy R."/>
        </authorList>
    </citation>
    <scope>NUCLEOTIDE SEQUENCE</scope>
    <source>
        <strain evidence="10">ChiSxjej2B14-8506</strain>
    </source>
</reference>
<dbReference type="InterPro" id="IPR058578">
    <property type="entry name" value="IspG_TIM"/>
</dbReference>
<dbReference type="InterPro" id="IPR045854">
    <property type="entry name" value="NO2/SO3_Rdtase_4Fe4S_sf"/>
</dbReference>
<dbReference type="GO" id="GO:0016114">
    <property type="term" value="P:terpenoid biosynthetic process"/>
    <property type="evidence" value="ECO:0007669"/>
    <property type="project" value="InterPro"/>
</dbReference>
<dbReference type="Pfam" id="PF04551">
    <property type="entry name" value="GcpE"/>
    <property type="match status" value="1"/>
</dbReference>
<dbReference type="PIRSF" id="PIRSF004640">
    <property type="entry name" value="IspG"/>
    <property type="match status" value="1"/>
</dbReference>
<keyword evidence="2 7" id="KW-0479">Metal-binding</keyword>
<keyword evidence="6 7" id="KW-0414">Isoprene biosynthesis</keyword>
<dbReference type="GO" id="GO:0005506">
    <property type="term" value="F:iron ion binding"/>
    <property type="evidence" value="ECO:0007669"/>
    <property type="project" value="InterPro"/>
</dbReference>
<dbReference type="GO" id="GO:0051539">
    <property type="term" value="F:4 iron, 4 sulfur cluster binding"/>
    <property type="evidence" value="ECO:0007669"/>
    <property type="project" value="UniProtKB-UniRule"/>
</dbReference>
<dbReference type="GO" id="GO:0019288">
    <property type="term" value="P:isopentenyl diphosphate biosynthetic process, methylerythritol 4-phosphate pathway"/>
    <property type="evidence" value="ECO:0007669"/>
    <property type="project" value="UniProtKB-UniRule"/>
</dbReference>
<keyword evidence="5 7" id="KW-0411">Iron-sulfur</keyword>
<evidence type="ECO:0000259" key="9">
    <source>
        <dbReference type="Pfam" id="PF26540"/>
    </source>
</evidence>
<dbReference type="SUPFAM" id="SSF51717">
    <property type="entry name" value="Dihydropteroate synthetase-like"/>
    <property type="match status" value="1"/>
</dbReference>